<dbReference type="CDD" id="cd00093">
    <property type="entry name" value="HTH_XRE"/>
    <property type="match status" value="1"/>
</dbReference>
<dbReference type="Pfam" id="PF15943">
    <property type="entry name" value="YdaS_toxin"/>
    <property type="match status" value="1"/>
</dbReference>
<protein>
    <submittedName>
        <fullName evidence="1">Helix-turn-helix domain-containing protein</fullName>
    </submittedName>
    <submittedName>
        <fullName evidence="2">Transcriptional regulator</fullName>
    </submittedName>
</protein>
<evidence type="ECO:0000313" key="3">
    <source>
        <dbReference type="Proteomes" id="UP000218543"/>
    </source>
</evidence>
<dbReference type="RefSeq" id="WP_000786996.1">
    <property type="nucleotide sequence ID" value="NZ_BFZE01000118.1"/>
</dbReference>
<comment type="caution">
    <text evidence="2">The sequence shown here is derived from an EMBL/GenBank/DDBJ whole genome shotgun (WGS) entry which is preliminary data.</text>
</comment>
<dbReference type="Gene3D" id="1.10.260.40">
    <property type="entry name" value="lambda repressor-like DNA-binding domains"/>
    <property type="match status" value="1"/>
</dbReference>
<dbReference type="EMBL" id="AASXRC010000013">
    <property type="protein sequence ID" value="EFI0213481.1"/>
    <property type="molecule type" value="Genomic_DNA"/>
</dbReference>
<dbReference type="Proteomes" id="UP000521994">
    <property type="component" value="Unassembled WGS sequence"/>
</dbReference>
<evidence type="ECO:0000313" key="1">
    <source>
        <dbReference type="EMBL" id="EFI0213481.1"/>
    </source>
</evidence>
<dbReference type="AlphaFoldDB" id="A0A152RCH5"/>
<dbReference type="EMBL" id="MRVZ01000122">
    <property type="protein sequence ID" value="PAU13588.1"/>
    <property type="molecule type" value="Genomic_DNA"/>
</dbReference>
<dbReference type="InterPro" id="IPR010982">
    <property type="entry name" value="Lambda_DNA-bd_dom_sf"/>
</dbReference>
<organism evidence="2 3">
    <name type="scientific">Escherichia coli</name>
    <dbReference type="NCBI Taxonomy" id="562"/>
    <lineage>
        <taxon>Bacteria</taxon>
        <taxon>Pseudomonadati</taxon>
        <taxon>Pseudomonadota</taxon>
        <taxon>Gammaproteobacteria</taxon>
        <taxon>Enterobacterales</taxon>
        <taxon>Enterobacteriaceae</taxon>
        <taxon>Escherichia</taxon>
    </lineage>
</organism>
<evidence type="ECO:0000313" key="4">
    <source>
        <dbReference type="Proteomes" id="UP000521994"/>
    </source>
</evidence>
<gene>
    <name evidence="1" type="ORF">BG944_002652</name>
    <name evidence="2" type="ORF">BTQ06_25275</name>
</gene>
<evidence type="ECO:0000313" key="2">
    <source>
        <dbReference type="EMBL" id="PAU13588.1"/>
    </source>
</evidence>
<dbReference type="GO" id="GO:0003677">
    <property type="term" value="F:DNA binding"/>
    <property type="evidence" value="ECO:0007669"/>
    <property type="project" value="InterPro"/>
</dbReference>
<dbReference type="InterPro" id="IPR031856">
    <property type="entry name" value="YdaS_toxin-like"/>
</dbReference>
<accession>A0A152RCH5</accession>
<name>A0A152RCH5_ECOLX</name>
<dbReference type="InterPro" id="IPR001387">
    <property type="entry name" value="Cro/C1-type_HTH"/>
</dbReference>
<sequence>MKNEGIAKAVDIAGSQIALARRCGRAQSTICDWLNGKKKISPEFVPSLVKAVDGKVQAYEFRPDLPELFPHPSLAHTEDGVCEGDKQ</sequence>
<proteinExistence type="predicted"/>
<dbReference type="SUPFAM" id="SSF47413">
    <property type="entry name" value="lambda repressor-like DNA-binding domains"/>
    <property type="match status" value="1"/>
</dbReference>
<dbReference type="Proteomes" id="UP000218543">
    <property type="component" value="Unassembled WGS sequence"/>
</dbReference>
<reference evidence="1 4" key="2">
    <citation type="submission" date="2020-02" db="EMBL/GenBank/DDBJ databases">
        <authorList>
            <consortium name="PulseNet: The National Subtyping Network for Foodborne Disease Surveillance"/>
            <person name="Tarr C.L."/>
            <person name="Trees E."/>
            <person name="Katz L.S."/>
            <person name="Carleton-Romer H.A."/>
            <person name="Stroika S."/>
            <person name="Kucerova Z."/>
            <person name="Roache K.F."/>
            <person name="Sabol A.L."/>
            <person name="Besser J."/>
            <person name="Gerner-Smidt P."/>
        </authorList>
    </citation>
    <scope>NUCLEOTIDE SEQUENCE [LARGE SCALE GENOMIC DNA]</scope>
    <source>
        <strain evidence="1 4">2014C-3796</strain>
    </source>
</reference>
<reference evidence="2 3" key="1">
    <citation type="submission" date="2016-12" db="EMBL/GenBank/DDBJ databases">
        <title>Real-Time Genomic Investigation Underlying the Public Health Response to a Shiga Toxin-Producing Escherichia Coli O26:H11 Outbreak in a Nursery.</title>
        <authorList>
            <person name="Ferdous M."/>
            <person name="Moran-Gilad J."/>
            <person name="Rossen J.W."/>
            <person name="Gdalevich M."/>
        </authorList>
    </citation>
    <scope>NUCLEOTIDE SEQUENCE [LARGE SCALE GENOMIC DNA]</scope>
    <source>
        <strain evidence="2 3">STEC 514-2</strain>
    </source>
</reference>